<evidence type="ECO:0000313" key="2">
    <source>
        <dbReference type="Proteomes" id="UP000633035"/>
    </source>
</evidence>
<keyword evidence="2" id="KW-1185">Reference proteome</keyword>
<proteinExistence type="predicted"/>
<comment type="caution">
    <text evidence="1">The sequence shown here is derived from an EMBL/GenBank/DDBJ whole genome shotgun (WGS) entry which is preliminary data.</text>
</comment>
<accession>A0ABS1G7R9</accession>
<gene>
    <name evidence="1" type="ORF">JI642_12570</name>
</gene>
<dbReference type="Proteomes" id="UP000633035">
    <property type="component" value="Unassembled WGS sequence"/>
</dbReference>
<dbReference type="RefSeq" id="WP_200289172.1">
    <property type="nucleotide sequence ID" value="NZ_JAENOF010000018.1"/>
</dbReference>
<dbReference type="EMBL" id="JAENOF010000018">
    <property type="protein sequence ID" value="MBK1962932.1"/>
    <property type="molecule type" value="Genomic_DNA"/>
</dbReference>
<protein>
    <submittedName>
        <fullName evidence="1">Uncharacterized protein</fullName>
    </submittedName>
</protein>
<organism evidence="1 2">
    <name type="scientific">Listeria ivanovii subsp. londoniensis</name>
    <dbReference type="NCBI Taxonomy" id="202752"/>
    <lineage>
        <taxon>Bacteria</taxon>
        <taxon>Bacillati</taxon>
        <taxon>Bacillota</taxon>
        <taxon>Bacilli</taxon>
        <taxon>Bacillales</taxon>
        <taxon>Listeriaceae</taxon>
        <taxon>Listeria</taxon>
    </lineage>
</organism>
<sequence length="186" mass="22004">MANNYVQHALYCDALYVITKYFHSHRLRINVEGKDVNFLSDLPFYLLVKFDFYSIEYVKDRFGLSRKHAFLHIRQDLYQKKEASIDPLKEKEHITPKIKLSLDSFFLGANLSKDLVLKKMMQALKKNEVTATVLQDVEESMVELPISAQLNLCFDLWFLLSYYKPFLQKKLMYEEVKFLSIENGKE</sequence>
<evidence type="ECO:0000313" key="1">
    <source>
        <dbReference type="EMBL" id="MBK1962932.1"/>
    </source>
</evidence>
<reference evidence="1 2" key="1">
    <citation type="submission" date="2021-01" db="EMBL/GenBank/DDBJ databases">
        <title>Listeria ivanovii strains from Norway.</title>
        <authorList>
            <person name="Fagerlund A."/>
        </authorList>
    </citation>
    <scope>NUCLEOTIDE SEQUENCE [LARGE SCALE GENOMIC DNA]</scope>
    <source>
        <strain evidence="1 2">MF6989</strain>
    </source>
</reference>
<name>A0ABS1G7R9_LISIV</name>